<sequence>MEIIELQEKDKLFEKALQVFWEQWGNEHNYKFYEDAMIHSCTTKSDIPRFYVAVEGGDIIGTYALIRNDMNSRQDLCPWLACLYVNEKHRGKGIGAMLLQHGLKETAKKGYENLYLSTDLEGYYEKYGWNNSGVVYGVSGGYIKLYEKETGLNQ</sequence>
<dbReference type="GO" id="GO:0005737">
    <property type="term" value="C:cytoplasm"/>
    <property type="evidence" value="ECO:0007669"/>
    <property type="project" value="TreeGrafter"/>
</dbReference>
<dbReference type="PANTHER" id="PTHR13538:SF4">
    <property type="entry name" value="N-ALPHA-ACETYLTRANSFERASE 80"/>
    <property type="match status" value="1"/>
</dbReference>
<name>A0A5Q2TSQ6_9BACI</name>
<proteinExistence type="predicted"/>
<keyword evidence="3" id="KW-1185">Reference proteome</keyword>
<feature type="domain" description="N-acetyltransferase" evidence="1">
    <location>
        <begin position="1"/>
        <end position="149"/>
    </location>
</feature>
<dbReference type="Pfam" id="PF00583">
    <property type="entry name" value="Acetyltransf_1"/>
    <property type="match status" value="1"/>
</dbReference>
<dbReference type="GO" id="GO:1905502">
    <property type="term" value="F:acetyl-CoA binding"/>
    <property type="evidence" value="ECO:0007669"/>
    <property type="project" value="TreeGrafter"/>
</dbReference>
<dbReference type="RefSeq" id="WP_153792722.1">
    <property type="nucleotide sequence ID" value="NZ_CP045915.1"/>
</dbReference>
<gene>
    <name evidence="2" type="ORF">GI584_22690</name>
</gene>
<dbReference type="AlphaFoldDB" id="A0A5Q2TSQ6"/>
<dbReference type="PROSITE" id="PS51186">
    <property type="entry name" value="GNAT"/>
    <property type="match status" value="1"/>
</dbReference>
<dbReference type="InterPro" id="IPR000182">
    <property type="entry name" value="GNAT_dom"/>
</dbReference>
<evidence type="ECO:0000259" key="1">
    <source>
        <dbReference type="PROSITE" id="PS51186"/>
    </source>
</evidence>
<dbReference type="SUPFAM" id="SSF55729">
    <property type="entry name" value="Acyl-CoA N-acyltransferases (Nat)"/>
    <property type="match status" value="1"/>
</dbReference>
<reference evidence="2 3" key="1">
    <citation type="submission" date="2019-11" db="EMBL/GenBank/DDBJ databases">
        <title>Gracilibacillus salitolerans sp. nov., a moderate halophile isolated from a saline soil in northwest China.</title>
        <authorList>
            <person name="Gan L."/>
        </authorList>
    </citation>
    <scope>NUCLEOTIDE SEQUENCE [LARGE SCALE GENOMIC DNA]</scope>
    <source>
        <strain evidence="2 3">SCU50</strain>
    </source>
</reference>
<dbReference type="CDD" id="cd04301">
    <property type="entry name" value="NAT_SF"/>
    <property type="match status" value="1"/>
</dbReference>
<accession>A0A5Q2TSQ6</accession>
<evidence type="ECO:0000313" key="2">
    <source>
        <dbReference type="EMBL" id="QGH36690.1"/>
    </source>
</evidence>
<protein>
    <submittedName>
        <fullName evidence="2">GNAT family N-acetyltransferase</fullName>
    </submittedName>
</protein>
<dbReference type="KEGG" id="grc:GI584_22690"/>
<dbReference type="InterPro" id="IPR016181">
    <property type="entry name" value="Acyl_CoA_acyltransferase"/>
</dbReference>
<evidence type="ECO:0000313" key="3">
    <source>
        <dbReference type="Proteomes" id="UP000339690"/>
    </source>
</evidence>
<dbReference type="GO" id="GO:0008080">
    <property type="term" value="F:N-acetyltransferase activity"/>
    <property type="evidence" value="ECO:0007669"/>
    <property type="project" value="InterPro"/>
</dbReference>
<dbReference type="Gene3D" id="3.40.630.30">
    <property type="match status" value="1"/>
</dbReference>
<keyword evidence="2" id="KW-0808">Transferase</keyword>
<dbReference type="Proteomes" id="UP000339690">
    <property type="component" value="Chromosome"/>
</dbReference>
<dbReference type="PANTHER" id="PTHR13538">
    <property type="entry name" value="N-ACETYLTRANSFERASE 6"/>
    <property type="match status" value="1"/>
</dbReference>
<dbReference type="EMBL" id="CP045915">
    <property type="protein sequence ID" value="QGH36690.1"/>
    <property type="molecule type" value="Genomic_DNA"/>
</dbReference>
<dbReference type="InterPro" id="IPR039840">
    <property type="entry name" value="NAA80"/>
</dbReference>
<organism evidence="2 3">
    <name type="scientific">Gracilibacillus salitolerans</name>
    <dbReference type="NCBI Taxonomy" id="2663022"/>
    <lineage>
        <taxon>Bacteria</taxon>
        <taxon>Bacillati</taxon>
        <taxon>Bacillota</taxon>
        <taxon>Bacilli</taxon>
        <taxon>Bacillales</taxon>
        <taxon>Bacillaceae</taxon>
        <taxon>Gracilibacillus</taxon>
    </lineage>
</organism>